<evidence type="ECO:0000256" key="3">
    <source>
        <dbReference type="SAM" id="MobiDB-lite"/>
    </source>
</evidence>
<dbReference type="GO" id="GO:0035556">
    <property type="term" value="P:intracellular signal transduction"/>
    <property type="evidence" value="ECO:0007669"/>
    <property type="project" value="EnsemblFungi"/>
</dbReference>
<evidence type="ECO:0000313" key="4">
    <source>
        <dbReference type="EMBL" id="KNE61275.1"/>
    </source>
</evidence>
<keyword evidence="5" id="KW-1185">Reference proteome</keyword>
<feature type="compositionally biased region" description="Low complexity" evidence="3">
    <location>
        <begin position="76"/>
        <end position="88"/>
    </location>
</feature>
<dbReference type="InterPro" id="IPR006760">
    <property type="entry name" value="Endosulphine"/>
</dbReference>
<dbReference type="PANTHER" id="PTHR10358:SF6">
    <property type="entry name" value="ENDOSULFINE, ISOFORM A"/>
    <property type="match status" value="1"/>
</dbReference>
<evidence type="ECO:0000256" key="1">
    <source>
        <dbReference type="ARBA" id="ARBA00010520"/>
    </source>
</evidence>
<feature type="compositionally biased region" description="Acidic residues" evidence="3">
    <location>
        <begin position="112"/>
        <end position="124"/>
    </location>
</feature>
<dbReference type="STRING" id="578462.A0A0L0SFX5"/>
<dbReference type="Pfam" id="PF04667">
    <property type="entry name" value="Endosulfine"/>
    <property type="match status" value="1"/>
</dbReference>
<dbReference type="GO" id="GO:1900237">
    <property type="term" value="P:positive regulation of induction of conjugation with cellular fusion"/>
    <property type="evidence" value="ECO:0007669"/>
    <property type="project" value="EnsemblFungi"/>
</dbReference>
<dbReference type="EMBL" id="GG745337">
    <property type="protein sequence ID" value="KNE61275.1"/>
    <property type="molecule type" value="Genomic_DNA"/>
</dbReference>
<dbReference type="AlphaFoldDB" id="A0A0L0SFX5"/>
<dbReference type="Proteomes" id="UP000054350">
    <property type="component" value="Unassembled WGS sequence"/>
</dbReference>
<comment type="function">
    <text evidence="2">Plays an essential role in initiation of the G0 program by preventing the degradation of specific nutrient-regulated mRNAs via the 5'-3' mRNA decay pathway.</text>
</comment>
<proteinExistence type="inferred from homology"/>
<gene>
    <name evidence="4" type="ORF">AMAG_07017</name>
</gene>
<evidence type="ECO:0000256" key="2">
    <source>
        <dbReference type="RuleBase" id="RU363120"/>
    </source>
</evidence>
<dbReference type="VEuPathDB" id="FungiDB:AMAG_07017"/>
<reference evidence="4 5" key="1">
    <citation type="submission" date="2009-11" db="EMBL/GenBank/DDBJ databases">
        <title>Annotation of Allomyces macrogynus ATCC 38327.</title>
        <authorList>
            <consortium name="The Broad Institute Genome Sequencing Platform"/>
            <person name="Russ C."/>
            <person name="Cuomo C."/>
            <person name="Burger G."/>
            <person name="Gray M.W."/>
            <person name="Holland P.W.H."/>
            <person name="King N."/>
            <person name="Lang F.B.F."/>
            <person name="Roger A.J."/>
            <person name="Ruiz-Trillo I."/>
            <person name="Young S.K."/>
            <person name="Zeng Q."/>
            <person name="Gargeya S."/>
            <person name="Fitzgerald M."/>
            <person name="Haas B."/>
            <person name="Abouelleil A."/>
            <person name="Alvarado L."/>
            <person name="Arachchi H.M."/>
            <person name="Berlin A."/>
            <person name="Chapman S.B."/>
            <person name="Gearin G."/>
            <person name="Goldberg J."/>
            <person name="Griggs A."/>
            <person name="Gujja S."/>
            <person name="Hansen M."/>
            <person name="Heiman D."/>
            <person name="Howarth C."/>
            <person name="Larimer J."/>
            <person name="Lui A."/>
            <person name="MacDonald P.J.P."/>
            <person name="McCowen C."/>
            <person name="Montmayeur A."/>
            <person name="Murphy C."/>
            <person name="Neiman D."/>
            <person name="Pearson M."/>
            <person name="Priest M."/>
            <person name="Roberts A."/>
            <person name="Saif S."/>
            <person name="Shea T."/>
            <person name="Sisk P."/>
            <person name="Stolte C."/>
            <person name="Sykes S."/>
            <person name="Wortman J."/>
            <person name="Nusbaum C."/>
            <person name="Birren B."/>
        </authorList>
    </citation>
    <scope>NUCLEOTIDE SEQUENCE [LARGE SCALE GENOMIC DNA]</scope>
    <source>
        <strain evidence="4 5">ATCC 38327</strain>
    </source>
</reference>
<name>A0A0L0SFX5_ALLM3</name>
<protein>
    <recommendedName>
        <fullName evidence="2">mRNA stability protein</fullName>
    </recommendedName>
</protein>
<accession>A0A0L0SFX5</accession>
<dbReference type="GO" id="GO:1902472">
    <property type="term" value="P:regulation of mitotic cytokinesis, division site positioning"/>
    <property type="evidence" value="ECO:0007669"/>
    <property type="project" value="EnsemblFungi"/>
</dbReference>
<dbReference type="GO" id="GO:0005737">
    <property type="term" value="C:cytoplasm"/>
    <property type="evidence" value="ECO:0007669"/>
    <property type="project" value="TreeGrafter"/>
</dbReference>
<dbReference type="GO" id="GO:0004865">
    <property type="term" value="F:protein serine/threonine phosphatase inhibitor activity"/>
    <property type="evidence" value="ECO:0007669"/>
    <property type="project" value="EnsemblFungi"/>
</dbReference>
<sequence>MADPAPDPAVLADQERKLLDKYGKLPMAKKSVLGHRLKERKYFDSGDYAMSKAGKSSPNTVGSAHPTPDMIPHSHPATSVPTSAAPPAGTLPGTSPAKESSLVKETSAQAEGEGEEEAAHEEDA</sequence>
<dbReference type="OrthoDB" id="5949865at2759"/>
<dbReference type="eggNOG" id="KOG4076">
    <property type="taxonomic scope" value="Eukaryota"/>
</dbReference>
<dbReference type="PANTHER" id="PTHR10358">
    <property type="entry name" value="ENDOSULFINE"/>
    <property type="match status" value="1"/>
</dbReference>
<evidence type="ECO:0000313" key="5">
    <source>
        <dbReference type="Proteomes" id="UP000054350"/>
    </source>
</evidence>
<reference evidence="5" key="2">
    <citation type="submission" date="2009-11" db="EMBL/GenBank/DDBJ databases">
        <title>The Genome Sequence of Allomyces macrogynus strain ATCC 38327.</title>
        <authorList>
            <consortium name="The Broad Institute Genome Sequencing Platform"/>
            <person name="Russ C."/>
            <person name="Cuomo C."/>
            <person name="Shea T."/>
            <person name="Young S.K."/>
            <person name="Zeng Q."/>
            <person name="Koehrsen M."/>
            <person name="Haas B."/>
            <person name="Borodovsky M."/>
            <person name="Guigo R."/>
            <person name="Alvarado L."/>
            <person name="Berlin A."/>
            <person name="Borenstein D."/>
            <person name="Chen Z."/>
            <person name="Engels R."/>
            <person name="Freedman E."/>
            <person name="Gellesch M."/>
            <person name="Goldberg J."/>
            <person name="Griggs A."/>
            <person name="Gujja S."/>
            <person name="Heiman D."/>
            <person name="Hepburn T."/>
            <person name="Howarth C."/>
            <person name="Jen D."/>
            <person name="Larson L."/>
            <person name="Lewis B."/>
            <person name="Mehta T."/>
            <person name="Park D."/>
            <person name="Pearson M."/>
            <person name="Roberts A."/>
            <person name="Saif S."/>
            <person name="Shenoy N."/>
            <person name="Sisk P."/>
            <person name="Stolte C."/>
            <person name="Sykes S."/>
            <person name="Walk T."/>
            <person name="White J."/>
            <person name="Yandava C."/>
            <person name="Burger G."/>
            <person name="Gray M.W."/>
            <person name="Holland P.W.H."/>
            <person name="King N."/>
            <person name="Lang F.B.F."/>
            <person name="Roger A.J."/>
            <person name="Ruiz-Trillo I."/>
            <person name="Lander E."/>
            <person name="Nusbaum C."/>
        </authorList>
    </citation>
    <scope>NUCLEOTIDE SEQUENCE [LARGE SCALE GENOMIC DNA]</scope>
    <source>
        <strain evidence="5">ATCC 38327</strain>
    </source>
</reference>
<comment type="similarity">
    <text evidence="1 2">Belongs to the endosulfine family.</text>
</comment>
<dbReference type="OMA" id="TNSNMTQ"/>
<dbReference type="GO" id="GO:1905287">
    <property type="term" value="P:positive regulation of G2/M transition of mitotic cell cycle involved in cellular response to nitrogen starvation"/>
    <property type="evidence" value="ECO:0007669"/>
    <property type="project" value="EnsemblFungi"/>
</dbReference>
<feature type="region of interest" description="Disordered" evidence="3">
    <location>
        <begin position="42"/>
        <end position="124"/>
    </location>
</feature>
<organism evidence="4 5">
    <name type="scientific">Allomyces macrogynus (strain ATCC 38327)</name>
    <name type="common">Allomyces javanicus var. macrogynus</name>
    <dbReference type="NCBI Taxonomy" id="578462"/>
    <lineage>
        <taxon>Eukaryota</taxon>
        <taxon>Fungi</taxon>
        <taxon>Fungi incertae sedis</taxon>
        <taxon>Blastocladiomycota</taxon>
        <taxon>Blastocladiomycetes</taxon>
        <taxon>Blastocladiales</taxon>
        <taxon>Blastocladiaceae</taxon>
        <taxon>Allomyces</taxon>
    </lineage>
</organism>